<dbReference type="PANTHER" id="PTHR10766:SF177">
    <property type="entry name" value="TRANSMEMBRANE 9 SUPERFAMILY MEMBER 1"/>
    <property type="match status" value="1"/>
</dbReference>
<evidence type="ECO:0000256" key="2">
    <source>
        <dbReference type="ARBA" id="ARBA00005227"/>
    </source>
</evidence>
<dbReference type="Pfam" id="PF02990">
    <property type="entry name" value="EMP70"/>
    <property type="match status" value="1"/>
</dbReference>
<dbReference type="GO" id="GO:0072657">
    <property type="term" value="P:protein localization to membrane"/>
    <property type="evidence" value="ECO:0007669"/>
    <property type="project" value="TreeGrafter"/>
</dbReference>
<accession>A0A1I8FN85</accession>
<dbReference type="Proteomes" id="UP000095280">
    <property type="component" value="Unplaced"/>
</dbReference>
<evidence type="ECO:0000256" key="4">
    <source>
        <dbReference type="ARBA" id="ARBA00022729"/>
    </source>
</evidence>
<protein>
    <recommendedName>
        <fullName evidence="8">Transmembrane 9 superfamily member</fullName>
    </recommendedName>
</protein>
<feature type="transmembrane region" description="Helical" evidence="8">
    <location>
        <begin position="322"/>
        <end position="340"/>
    </location>
</feature>
<evidence type="ECO:0000313" key="10">
    <source>
        <dbReference type="WBParaSite" id="maker-unitig_41103-snap-gene-0.1-mRNA-1"/>
    </source>
</evidence>
<name>A0A1I8FN85_9PLAT</name>
<dbReference type="GO" id="GO:0000421">
    <property type="term" value="C:autophagosome membrane"/>
    <property type="evidence" value="ECO:0007669"/>
    <property type="project" value="UniProtKB-SubCell"/>
</dbReference>
<comment type="caution">
    <text evidence="8">Lacks conserved residue(s) required for the propagation of feature annotation.</text>
</comment>
<feature type="transmembrane region" description="Helical" evidence="8">
    <location>
        <begin position="199"/>
        <end position="221"/>
    </location>
</feature>
<dbReference type="AlphaFoldDB" id="A0A1I8FN85"/>
<comment type="similarity">
    <text evidence="2 8">Belongs to the nonaspanin (TM9SF) (TC 9.A.2) family.</text>
</comment>
<keyword evidence="9" id="KW-1185">Reference proteome</keyword>
<evidence type="ECO:0000256" key="5">
    <source>
        <dbReference type="ARBA" id="ARBA00022989"/>
    </source>
</evidence>
<comment type="subcellular location">
    <subcellularLocation>
        <location evidence="1">Cytoplasmic vesicle</location>
        <location evidence="1">Autophagosome membrane</location>
        <topology evidence="1">Multi-pass membrane protein</topology>
    </subcellularLocation>
</comment>
<reference evidence="10" key="1">
    <citation type="submission" date="2016-11" db="UniProtKB">
        <authorList>
            <consortium name="WormBaseParasite"/>
        </authorList>
    </citation>
    <scope>IDENTIFICATION</scope>
</reference>
<dbReference type="InterPro" id="IPR004240">
    <property type="entry name" value="EMP70"/>
</dbReference>
<keyword evidence="5 8" id="KW-1133">Transmembrane helix</keyword>
<proteinExistence type="inferred from homology"/>
<evidence type="ECO:0000256" key="6">
    <source>
        <dbReference type="ARBA" id="ARBA00023136"/>
    </source>
</evidence>
<evidence type="ECO:0000256" key="8">
    <source>
        <dbReference type="RuleBase" id="RU363079"/>
    </source>
</evidence>
<dbReference type="WBParaSite" id="maker-unitig_41103-snap-gene-0.1-mRNA-1">
    <property type="protein sequence ID" value="maker-unitig_41103-snap-gene-0.1-mRNA-1"/>
    <property type="gene ID" value="maker-unitig_41103-snap-gene-0.1"/>
</dbReference>
<feature type="transmembrane region" description="Helical" evidence="8">
    <location>
        <begin position="262"/>
        <end position="289"/>
    </location>
</feature>
<organism evidence="9 10">
    <name type="scientific">Macrostomum lignano</name>
    <dbReference type="NCBI Taxonomy" id="282301"/>
    <lineage>
        <taxon>Eukaryota</taxon>
        <taxon>Metazoa</taxon>
        <taxon>Spiralia</taxon>
        <taxon>Lophotrochozoa</taxon>
        <taxon>Platyhelminthes</taxon>
        <taxon>Rhabditophora</taxon>
        <taxon>Macrostomorpha</taxon>
        <taxon>Macrostomida</taxon>
        <taxon>Macrostomidae</taxon>
        <taxon>Macrostomum</taxon>
    </lineage>
</organism>
<evidence type="ECO:0000256" key="1">
    <source>
        <dbReference type="ARBA" id="ARBA00004542"/>
    </source>
</evidence>
<sequence>RDEAVPQPPTACAAPRRCSRAAGGAELYKQGGPLPRVPAGHHCAQVNEPRASCWTETAWRSPCSTSGSARTPPTMVLCSKQLSAADLEQLRTAVEDLYYFEFVVDDIPVRGFVGHLEETGFVPHSHKVFLWTHFSFRFYFSGPAHRLRQGGHAQEKAPVDLAKLQPGSQVAFTYSVAWVKSDVKFRGPGQAHQGHTLEIHWLSVINSLILVLLLIGFVTVIPVPHSQERLRQGTDLEDEEADEDSDNGWKTVHNDAAKHKCFFSATIGVGAQFLAIITGLFVMALLGLFNVHTTTANIKLRRHRAVTGLHLWHRGLRVLSNALPWSTGAGLLLCLWLFLASRSPSWAAWPAKNARARPGRSLSHKRTSQGRSPPWPCYKTWPVHLPHRRLPQLQRQC</sequence>
<keyword evidence="4" id="KW-0732">Signal</keyword>
<comment type="function">
    <text evidence="7">Plays an essential role in autophagy.</text>
</comment>
<evidence type="ECO:0000313" key="9">
    <source>
        <dbReference type="Proteomes" id="UP000095280"/>
    </source>
</evidence>
<dbReference type="PANTHER" id="PTHR10766">
    <property type="entry name" value="TRANSMEMBRANE 9 SUPERFAMILY PROTEIN"/>
    <property type="match status" value="1"/>
</dbReference>
<keyword evidence="6 8" id="KW-0472">Membrane</keyword>
<evidence type="ECO:0000256" key="3">
    <source>
        <dbReference type="ARBA" id="ARBA00022692"/>
    </source>
</evidence>
<evidence type="ECO:0000256" key="7">
    <source>
        <dbReference type="ARBA" id="ARBA00037688"/>
    </source>
</evidence>
<keyword evidence="3 8" id="KW-0812">Transmembrane</keyword>